<dbReference type="GeneID" id="32160153"/>
<dbReference type="InterPro" id="IPR035965">
    <property type="entry name" value="PAS-like_dom_sf"/>
</dbReference>
<evidence type="ECO:0000259" key="5">
    <source>
        <dbReference type="PROSITE" id="PS50111"/>
    </source>
</evidence>
<dbReference type="Pfam" id="PF00015">
    <property type="entry name" value="MCPsignal"/>
    <property type="match status" value="1"/>
</dbReference>
<dbReference type="eggNOG" id="arCOG02318">
    <property type="taxonomic scope" value="Archaea"/>
</dbReference>
<keyword evidence="1 3" id="KW-0807">Transducer</keyword>
<evidence type="ECO:0000256" key="4">
    <source>
        <dbReference type="SAM" id="Coils"/>
    </source>
</evidence>
<dbReference type="PROSITE" id="PS50885">
    <property type="entry name" value="HAMP"/>
    <property type="match status" value="1"/>
</dbReference>
<keyword evidence="9" id="KW-1185">Reference proteome</keyword>
<feature type="domain" description="PAS" evidence="6">
    <location>
        <begin position="16"/>
        <end position="59"/>
    </location>
</feature>
<feature type="domain" description="Methyl-accepting transducer" evidence="5">
    <location>
        <begin position="333"/>
        <end position="590"/>
    </location>
</feature>
<dbReference type="PaxDb" id="589924-Ferp_1990"/>
<evidence type="ECO:0000313" key="8">
    <source>
        <dbReference type="EMBL" id="ADC66127.1"/>
    </source>
</evidence>
<dbReference type="SMART" id="SM00283">
    <property type="entry name" value="MA"/>
    <property type="match status" value="1"/>
</dbReference>
<dbReference type="eggNOG" id="arCOG06712">
    <property type="taxonomic scope" value="Archaea"/>
</dbReference>
<dbReference type="Gene3D" id="1.10.287.950">
    <property type="entry name" value="Methyl-accepting chemotaxis protein"/>
    <property type="match status" value="1"/>
</dbReference>
<dbReference type="HOGENOM" id="CLU_412592_0_0_2"/>
<dbReference type="SUPFAM" id="SSF58104">
    <property type="entry name" value="Methyl-accepting chemotaxis protein (MCP) signaling domain"/>
    <property type="match status" value="1"/>
</dbReference>
<feature type="domain" description="PAS" evidence="6">
    <location>
        <begin position="156"/>
        <end position="183"/>
    </location>
</feature>
<name>D3S064_FERPA</name>
<dbReference type="InterPro" id="IPR003660">
    <property type="entry name" value="HAMP_dom"/>
</dbReference>
<reference evidence="8 9" key="2">
    <citation type="journal article" date="2011" name="Stand. Genomic Sci.">
        <title>Complete genome sequence of Ferroglobus placidus AEDII12DO.</title>
        <authorList>
            <person name="Anderson I."/>
            <person name="Risso C."/>
            <person name="Holmes D."/>
            <person name="Lucas S."/>
            <person name="Copeland A."/>
            <person name="Lapidus A."/>
            <person name="Cheng J.F."/>
            <person name="Bruce D."/>
            <person name="Goodwin L."/>
            <person name="Pitluck S."/>
            <person name="Saunders E."/>
            <person name="Brettin T."/>
            <person name="Detter J.C."/>
            <person name="Han C."/>
            <person name="Tapia R."/>
            <person name="Larimer F."/>
            <person name="Land M."/>
            <person name="Hauser L."/>
            <person name="Woyke T."/>
            <person name="Lovley D."/>
            <person name="Kyrpides N."/>
            <person name="Ivanova N."/>
        </authorList>
    </citation>
    <scope>NUCLEOTIDE SEQUENCE [LARGE SCALE GENOMIC DNA]</scope>
    <source>
        <strain evidence="9">DSM 10642 / AEDII12DO</strain>
    </source>
</reference>
<dbReference type="PROSITE" id="PS50111">
    <property type="entry name" value="CHEMOTAXIS_TRANSDUC_2"/>
    <property type="match status" value="1"/>
</dbReference>
<protein>
    <submittedName>
        <fullName evidence="8">Methyl-accepting chemotaxis sensory transducer with Pas/Pac sensor</fullName>
    </submittedName>
</protein>
<organism evidence="8 9">
    <name type="scientific">Ferroglobus placidus (strain DSM 10642 / AEDII12DO)</name>
    <dbReference type="NCBI Taxonomy" id="589924"/>
    <lineage>
        <taxon>Archaea</taxon>
        <taxon>Methanobacteriati</taxon>
        <taxon>Methanobacteriota</taxon>
        <taxon>Archaeoglobi</taxon>
        <taxon>Archaeoglobales</taxon>
        <taxon>Archaeoglobaceae</taxon>
        <taxon>Ferroglobus</taxon>
    </lineage>
</organism>
<dbReference type="STRING" id="589924.Ferp_1990"/>
<dbReference type="CDD" id="cd06225">
    <property type="entry name" value="HAMP"/>
    <property type="match status" value="1"/>
</dbReference>
<dbReference type="CDD" id="cd00130">
    <property type="entry name" value="PAS"/>
    <property type="match status" value="2"/>
</dbReference>
<dbReference type="PROSITE" id="PS50112">
    <property type="entry name" value="PAS"/>
    <property type="match status" value="2"/>
</dbReference>
<dbReference type="PANTHER" id="PTHR32089:SF112">
    <property type="entry name" value="LYSOZYME-LIKE PROTEIN-RELATED"/>
    <property type="match status" value="1"/>
</dbReference>
<dbReference type="EMBL" id="CP001899">
    <property type="protein sequence ID" value="ADC66127.1"/>
    <property type="molecule type" value="Genomic_DNA"/>
</dbReference>
<proteinExistence type="inferred from homology"/>
<dbReference type="KEGG" id="fpl:Ferp_1990"/>
<dbReference type="Gene3D" id="3.30.450.20">
    <property type="entry name" value="PAS domain"/>
    <property type="match status" value="2"/>
</dbReference>
<reference evidence="9" key="1">
    <citation type="submission" date="2010-02" db="EMBL/GenBank/DDBJ databases">
        <title>Complete sequence of Ferroglobus placidus DSM 10642.</title>
        <authorList>
            <consortium name="US DOE Joint Genome Institute"/>
            <person name="Lucas S."/>
            <person name="Copeland A."/>
            <person name="Lapidus A."/>
            <person name="Cheng J.-F."/>
            <person name="Bruce D."/>
            <person name="Goodwin L."/>
            <person name="Pitluck S."/>
            <person name="Saunders E."/>
            <person name="Brettin T."/>
            <person name="Detter J.C."/>
            <person name="Han C."/>
            <person name="Tapia R."/>
            <person name="Larimer F."/>
            <person name="Land M."/>
            <person name="Hauser L."/>
            <person name="Kyrpides N."/>
            <person name="Ivanova N."/>
            <person name="Holmes D."/>
            <person name="Lovley D."/>
            <person name="Kyrpides N."/>
            <person name="Anderson I.J."/>
            <person name="Woyke T."/>
        </authorList>
    </citation>
    <scope>NUCLEOTIDE SEQUENCE [LARGE SCALE GENOMIC DNA]</scope>
    <source>
        <strain evidence="9">DSM 10642 / AEDII12DO</strain>
    </source>
</reference>
<evidence type="ECO:0000313" key="9">
    <source>
        <dbReference type="Proteomes" id="UP000002613"/>
    </source>
</evidence>
<dbReference type="PANTHER" id="PTHR32089">
    <property type="entry name" value="METHYL-ACCEPTING CHEMOTAXIS PROTEIN MCPB"/>
    <property type="match status" value="1"/>
</dbReference>
<dbReference type="SUPFAM" id="SSF55785">
    <property type="entry name" value="PYP-like sensor domain (PAS domain)"/>
    <property type="match status" value="2"/>
</dbReference>
<comment type="similarity">
    <text evidence="2">Belongs to the methyl-accepting chemotaxis (MCP) protein family.</text>
</comment>
<sequence>MSDGKNLILESDKLSDEKWIVNFIKAMPGIIIFVGVDGKIKFANDNAARLAGYDSAEQIIGLKPKDVAVFSEEYANIGKKFIEKIKKGEPVKLETKLIPKVGKEFYARIEVNPFYSNGELVGYIESFYDITELVKKNEFIKKIFFEMPAPVYAMFVGTDGRIRYVNNELVRLTGLSIDEIVGKRSGEIIKTPTGKTLADKILKTRKSVINFEGVVNVGDTIIPALVSCVPIYMDDELMGAMYIFISIKNLKEKEKEIREILEYMRENLSKLSNAIKELQSGNLDIKIEKTRDDEFGKTFEAFNEFVKKLREIITDITADMKDVKGGVQEIEEALSQMSSGMEQISTSSQQIANGSENLSRLANESMAHLKKTEKIFSDLVQEAVEYSEVADDAAKNANRAAELGVVALQAIDKITEVMESTSRVVESLEKAVRDIGKVTDKIRTIADQTNLLALNAAIEAARAGEHGRGFAVVADEVRKLAVEAKKSTEEINEIVTKVQEETKKVIETTQSAKSISLESSKNITEALNMARSIAQSVNELAKMFGKLSEVAQEGLRSLEVLTKNFEEVASTAEENAASTEETSAAIEEQTASIQQVYNTISNIKSIAESTYVKMIETFKFEKIEK</sequence>
<dbReference type="InterPro" id="IPR004089">
    <property type="entry name" value="MCPsignal_dom"/>
</dbReference>
<evidence type="ECO:0000259" key="7">
    <source>
        <dbReference type="PROSITE" id="PS50885"/>
    </source>
</evidence>
<accession>D3S064</accession>
<dbReference type="SMART" id="SM00304">
    <property type="entry name" value="HAMP"/>
    <property type="match status" value="1"/>
</dbReference>
<evidence type="ECO:0000256" key="2">
    <source>
        <dbReference type="ARBA" id="ARBA00029447"/>
    </source>
</evidence>
<dbReference type="GO" id="GO:0016020">
    <property type="term" value="C:membrane"/>
    <property type="evidence" value="ECO:0007669"/>
    <property type="project" value="InterPro"/>
</dbReference>
<evidence type="ECO:0000256" key="3">
    <source>
        <dbReference type="PROSITE-ProRule" id="PRU00284"/>
    </source>
</evidence>
<gene>
    <name evidence="8" type="ordered locus">Ferp_1990</name>
</gene>
<dbReference type="AlphaFoldDB" id="D3S064"/>
<dbReference type="NCBIfam" id="TIGR00229">
    <property type="entry name" value="sensory_box"/>
    <property type="match status" value="2"/>
</dbReference>
<evidence type="ECO:0000259" key="6">
    <source>
        <dbReference type="PROSITE" id="PS50112"/>
    </source>
</evidence>
<feature type="coiled-coil region" evidence="4">
    <location>
        <begin position="247"/>
        <end position="281"/>
    </location>
</feature>
<keyword evidence="4" id="KW-0175">Coiled coil</keyword>
<dbReference type="OrthoDB" id="116658at2157"/>
<dbReference type="Proteomes" id="UP000002613">
    <property type="component" value="Chromosome"/>
</dbReference>
<dbReference type="GO" id="GO:0007165">
    <property type="term" value="P:signal transduction"/>
    <property type="evidence" value="ECO:0007669"/>
    <property type="project" value="UniProtKB-KW"/>
</dbReference>
<evidence type="ECO:0000256" key="1">
    <source>
        <dbReference type="ARBA" id="ARBA00023224"/>
    </source>
</evidence>
<dbReference type="Gene3D" id="6.10.250.1910">
    <property type="match status" value="1"/>
</dbReference>
<feature type="domain" description="HAMP" evidence="7">
    <location>
        <begin position="262"/>
        <end position="314"/>
    </location>
</feature>
<dbReference type="CDD" id="cd11386">
    <property type="entry name" value="MCP_signal"/>
    <property type="match status" value="1"/>
</dbReference>
<dbReference type="Pfam" id="PF00672">
    <property type="entry name" value="HAMP"/>
    <property type="match status" value="1"/>
</dbReference>
<dbReference type="Pfam" id="PF13426">
    <property type="entry name" value="PAS_9"/>
    <property type="match status" value="2"/>
</dbReference>
<dbReference type="RefSeq" id="WP_012966466.1">
    <property type="nucleotide sequence ID" value="NC_013849.1"/>
</dbReference>
<dbReference type="InterPro" id="IPR000014">
    <property type="entry name" value="PAS"/>
</dbReference>
<dbReference type="SMART" id="SM00091">
    <property type="entry name" value="PAS"/>
    <property type="match status" value="2"/>
</dbReference>